<dbReference type="InterPro" id="IPR003660">
    <property type="entry name" value="HAMP_dom"/>
</dbReference>
<evidence type="ECO:0000259" key="17">
    <source>
        <dbReference type="PROSITE" id="PS50109"/>
    </source>
</evidence>
<dbReference type="Proteomes" id="UP001600941">
    <property type="component" value="Unassembled WGS sequence"/>
</dbReference>
<evidence type="ECO:0000256" key="4">
    <source>
        <dbReference type="ARBA" id="ARBA00022475"/>
    </source>
</evidence>
<dbReference type="Pfam" id="PF02518">
    <property type="entry name" value="HATPase_c"/>
    <property type="match status" value="1"/>
</dbReference>
<feature type="chain" id="PRO_5046069444" description="histidine kinase" evidence="16">
    <location>
        <begin position="25"/>
        <end position="459"/>
    </location>
</feature>
<keyword evidence="11 15" id="KW-1133">Transmembrane helix</keyword>
<dbReference type="InterPro" id="IPR036097">
    <property type="entry name" value="HisK_dim/P_sf"/>
</dbReference>
<dbReference type="SMART" id="SM00388">
    <property type="entry name" value="HisKA"/>
    <property type="match status" value="1"/>
</dbReference>
<feature type="transmembrane region" description="Helical" evidence="15">
    <location>
        <begin position="162"/>
        <end position="186"/>
    </location>
</feature>
<keyword evidence="5" id="KW-0597">Phosphoprotein</keyword>
<keyword evidence="8" id="KW-0547">Nucleotide-binding</keyword>
<evidence type="ECO:0000256" key="14">
    <source>
        <dbReference type="SAM" id="Coils"/>
    </source>
</evidence>
<keyword evidence="13 15" id="KW-0472">Membrane</keyword>
<evidence type="ECO:0000256" key="7">
    <source>
        <dbReference type="ARBA" id="ARBA00022692"/>
    </source>
</evidence>
<keyword evidence="9 19" id="KW-0418">Kinase</keyword>
<dbReference type="PANTHER" id="PTHR45528:SF1">
    <property type="entry name" value="SENSOR HISTIDINE KINASE CPXA"/>
    <property type="match status" value="1"/>
</dbReference>
<comment type="catalytic activity">
    <reaction evidence="1">
        <text>ATP + protein L-histidine = ADP + protein N-phospho-L-histidine.</text>
        <dbReference type="EC" id="2.7.13.3"/>
    </reaction>
</comment>
<dbReference type="InterPro" id="IPR003661">
    <property type="entry name" value="HisK_dim/P_dom"/>
</dbReference>
<dbReference type="InterPro" id="IPR003594">
    <property type="entry name" value="HATPase_dom"/>
</dbReference>
<organism evidence="19 20">
    <name type="scientific">Blautia parvula</name>
    <dbReference type="NCBI Taxonomy" id="2877527"/>
    <lineage>
        <taxon>Bacteria</taxon>
        <taxon>Bacillati</taxon>
        <taxon>Bacillota</taxon>
        <taxon>Clostridia</taxon>
        <taxon>Lachnospirales</taxon>
        <taxon>Lachnospiraceae</taxon>
        <taxon>Blautia</taxon>
    </lineage>
</organism>
<keyword evidence="6" id="KW-0808">Transferase</keyword>
<evidence type="ECO:0000256" key="6">
    <source>
        <dbReference type="ARBA" id="ARBA00022679"/>
    </source>
</evidence>
<dbReference type="InterPro" id="IPR036890">
    <property type="entry name" value="HATPase_C_sf"/>
</dbReference>
<evidence type="ECO:0000256" key="5">
    <source>
        <dbReference type="ARBA" id="ARBA00022553"/>
    </source>
</evidence>
<evidence type="ECO:0000256" key="8">
    <source>
        <dbReference type="ARBA" id="ARBA00022741"/>
    </source>
</evidence>
<evidence type="ECO:0000256" key="15">
    <source>
        <dbReference type="SAM" id="Phobius"/>
    </source>
</evidence>
<comment type="caution">
    <text evidence="19">The sequence shown here is derived from an EMBL/GenBank/DDBJ whole genome shotgun (WGS) entry which is preliminary data.</text>
</comment>
<feature type="domain" description="HAMP" evidence="18">
    <location>
        <begin position="187"/>
        <end position="238"/>
    </location>
</feature>
<keyword evidence="10" id="KW-0067">ATP-binding</keyword>
<dbReference type="EC" id="2.7.13.3" evidence="3"/>
<evidence type="ECO:0000256" key="11">
    <source>
        <dbReference type="ARBA" id="ARBA00022989"/>
    </source>
</evidence>
<feature type="signal peptide" evidence="16">
    <location>
        <begin position="1"/>
        <end position="24"/>
    </location>
</feature>
<keyword evidence="20" id="KW-1185">Reference proteome</keyword>
<keyword evidence="12" id="KW-0902">Two-component regulatory system</keyword>
<keyword evidence="16" id="KW-0732">Signal</keyword>
<accession>A0ABQ0BR98</accession>
<keyword evidence="14" id="KW-0175">Coiled coil</keyword>
<feature type="domain" description="Histidine kinase" evidence="17">
    <location>
        <begin position="253"/>
        <end position="459"/>
    </location>
</feature>
<evidence type="ECO:0000259" key="18">
    <source>
        <dbReference type="PROSITE" id="PS50885"/>
    </source>
</evidence>
<evidence type="ECO:0000256" key="3">
    <source>
        <dbReference type="ARBA" id="ARBA00012438"/>
    </source>
</evidence>
<feature type="coiled-coil region" evidence="14">
    <location>
        <begin position="226"/>
        <end position="257"/>
    </location>
</feature>
<dbReference type="RefSeq" id="WP_227210230.1">
    <property type="nucleotide sequence ID" value="NZ_BAABZQ010000001.1"/>
</dbReference>
<dbReference type="Pfam" id="PF00512">
    <property type="entry name" value="HisKA"/>
    <property type="match status" value="1"/>
</dbReference>
<dbReference type="SUPFAM" id="SSF47384">
    <property type="entry name" value="Homodimeric domain of signal transducing histidine kinase"/>
    <property type="match status" value="1"/>
</dbReference>
<evidence type="ECO:0000256" key="16">
    <source>
        <dbReference type="SAM" id="SignalP"/>
    </source>
</evidence>
<dbReference type="GO" id="GO:0016301">
    <property type="term" value="F:kinase activity"/>
    <property type="evidence" value="ECO:0007669"/>
    <property type="project" value="UniProtKB-KW"/>
</dbReference>
<dbReference type="PROSITE" id="PS50109">
    <property type="entry name" value="HIS_KIN"/>
    <property type="match status" value="1"/>
</dbReference>
<keyword evidence="4" id="KW-1003">Cell membrane</keyword>
<keyword evidence="7 15" id="KW-0812">Transmembrane</keyword>
<evidence type="ECO:0000256" key="12">
    <source>
        <dbReference type="ARBA" id="ARBA00023012"/>
    </source>
</evidence>
<dbReference type="PROSITE" id="PS50885">
    <property type="entry name" value="HAMP"/>
    <property type="match status" value="1"/>
</dbReference>
<evidence type="ECO:0000313" key="19">
    <source>
        <dbReference type="EMBL" id="GAA6499063.1"/>
    </source>
</evidence>
<evidence type="ECO:0000256" key="10">
    <source>
        <dbReference type="ARBA" id="ARBA00022840"/>
    </source>
</evidence>
<dbReference type="EMBL" id="BAABZQ010000001">
    <property type="protein sequence ID" value="GAA6499063.1"/>
    <property type="molecule type" value="Genomic_DNA"/>
</dbReference>
<protein>
    <recommendedName>
        <fullName evidence="3">histidine kinase</fullName>
        <ecNumber evidence="3">2.7.13.3</ecNumber>
    </recommendedName>
</protein>
<evidence type="ECO:0000256" key="9">
    <source>
        <dbReference type="ARBA" id="ARBA00022777"/>
    </source>
</evidence>
<dbReference type="CDD" id="cd00082">
    <property type="entry name" value="HisKA"/>
    <property type="match status" value="1"/>
</dbReference>
<gene>
    <name evidence="19" type="ORF">K340107D12_18790</name>
</gene>
<evidence type="ECO:0000256" key="1">
    <source>
        <dbReference type="ARBA" id="ARBA00000085"/>
    </source>
</evidence>
<reference evidence="19 20" key="1">
    <citation type="submission" date="2024-04" db="EMBL/GenBank/DDBJ databases">
        <title>Defined microbial consortia suppress multidrug-resistant proinflammatory Enterobacteriaceae via ecological control.</title>
        <authorList>
            <person name="Furuichi M."/>
            <person name="Kawaguchi T."/>
            <person name="Pust M."/>
            <person name="Yasuma K."/>
            <person name="Plichta D."/>
            <person name="Hasegawa N."/>
            <person name="Ohya T."/>
            <person name="Bhattarai S."/>
            <person name="Sasajima S."/>
            <person name="Aoto Y."/>
            <person name="Tuganbaev T."/>
            <person name="Yaginuma M."/>
            <person name="Ueda M."/>
            <person name="Okahashi N."/>
            <person name="Amafuji K."/>
            <person name="Kiridooshi Y."/>
            <person name="Sugita K."/>
            <person name="Strazar M."/>
            <person name="Skelly A."/>
            <person name="Suda W."/>
            <person name="Hattori M."/>
            <person name="Nakamoto N."/>
            <person name="Caballero S."/>
            <person name="Norman J."/>
            <person name="Olle B."/>
            <person name="Tanoue T."/>
            <person name="Arita M."/>
            <person name="Bucci V."/>
            <person name="Atarashi K."/>
            <person name="Xavier R."/>
            <person name="Honda K."/>
        </authorList>
    </citation>
    <scope>NUCLEOTIDE SEQUENCE [LARGE SCALE GENOMIC DNA]</scope>
    <source>
        <strain evidence="20">k34-0107-D12</strain>
    </source>
</reference>
<dbReference type="PANTHER" id="PTHR45528">
    <property type="entry name" value="SENSOR HISTIDINE KINASE CPXA"/>
    <property type="match status" value="1"/>
</dbReference>
<evidence type="ECO:0000256" key="13">
    <source>
        <dbReference type="ARBA" id="ARBA00023136"/>
    </source>
</evidence>
<dbReference type="InterPro" id="IPR050398">
    <property type="entry name" value="HssS/ArlS-like"/>
</dbReference>
<dbReference type="Gene3D" id="3.30.565.10">
    <property type="entry name" value="Histidine kinase-like ATPase, C-terminal domain"/>
    <property type="match status" value="1"/>
</dbReference>
<evidence type="ECO:0000256" key="2">
    <source>
        <dbReference type="ARBA" id="ARBA00004651"/>
    </source>
</evidence>
<sequence>MNKLSQKFMAGILVILSVSTCASALLNAGFVDKYYLHQKKKSLSEICGRLMEAVDDGVPYEEAIREIEAENKVIAVSADSRSSDNDMINYEIRDAFQVKGVGFQKFWLWEEDYKEVMRGKNRIRLYSQEKLNYSLLVEYAAGDSRLFSVAMILPDIKDAVRIMNACTVSISFLTILLSLLFIFILVRRVTAPLKQFDAFAASMGRNEFHPLEIQTNDELERAAANLNAMGNQITAYQKSLQNKNEQMEQLLDNVAHDLKTPVSLIRLYADGIKDGLDDGTFLDTIMQQSSQMDRMINRLLFLTRIEKKEPSLEPYDLSDMLQDILESCTPLSKEQNLEFVPDIQAQTVVTTNGEWMESVFSNLITNAVKYASGHKIWITLQKNAEQVVFIIKNECRKEHLNLEKIWDPYYVGEQSRNKHLSGTGLGLTMVKKMVQKLNCEITCTLEDEMLSFILKIPLD</sequence>
<dbReference type="Gene3D" id="1.10.287.130">
    <property type="match status" value="1"/>
</dbReference>
<evidence type="ECO:0000313" key="20">
    <source>
        <dbReference type="Proteomes" id="UP001600941"/>
    </source>
</evidence>
<dbReference type="InterPro" id="IPR005467">
    <property type="entry name" value="His_kinase_dom"/>
</dbReference>
<proteinExistence type="predicted"/>
<dbReference type="Gene3D" id="6.10.340.10">
    <property type="match status" value="1"/>
</dbReference>
<name>A0ABQ0BR98_9FIRM</name>
<comment type="subcellular location">
    <subcellularLocation>
        <location evidence="2">Cell membrane</location>
        <topology evidence="2">Multi-pass membrane protein</topology>
    </subcellularLocation>
</comment>
<dbReference type="SUPFAM" id="SSF55874">
    <property type="entry name" value="ATPase domain of HSP90 chaperone/DNA topoisomerase II/histidine kinase"/>
    <property type="match status" value="1"/>
</dbReference>
<dbReference type="SMART" id="SM00387">
    <property type="entry name" value="HATPase_c"/>
    <property type="match status" value="1"/>
</dbReference>